<dbReference type="Proteomes" id="UP000726737">
    <property type="component" value="Unassembled WGS sequence"/>
</dbReference>
<name>A0A9P6PGD4_9FUNG</name>
<gene>
    <name evidence="2" type="ORF">BG011_001539</name>
</gene>
<feature type="non-terminal residue" evidence="2">
    <location>
        <position position="671"/>
    </location>
</feature>
<dbReference type="AlphaFoldDB" id="A0A9P6PGD4"/>
<feature type="compositionally biased region" description="Acidic residues" evidence="1">
    <location>
        <begin position="660"/>
        <end position="671"/>
    </location>
</feature>
<feature type="region of interest" description="Disordered" evidence="1">
    <location>
        <begin position="172"/>
        <end position="197"/>
    </location>
</feature>
<organism evidence="2 3">
    <name type="scientific">Mortierella polycephala</name>
    <dbReference type="NCBI Taxonomy" id="41804"/>
    <lineage>
        <taxon>Eukaryota</taxon>
        <taxon>Fungi</taxon>
        <taxon>Fungi incertae sedis</taxon>
        <taxon>Mucoromycota</taxon>
        <taxon>Mortierellomycotina</taxon>
        <taxon>Mortierellomycetes</taxon>
        <taxon>Mortierellales</taxon>
        <taxon>Mortierellaceae</taxon>
        <taxon>Mortierella</taxon>
    </lineage>
</organism>
<protein>
    <submittedName>
        <fullName evidence="2">Uncharacterized protein</fullName>
    </submittedName>
</protein>
<feature type="non-terminal residue" evidence="2">
    <location>
        <position position="1"/>
    </location>
</feature>
<keyword evidence="3" id="KW-1185">Reference proteome</keyword>
<proteinExistence type="predicted"/>
<comment type="caution">
    <text evidence="2">The sequence shown here is derived from an EMBL/GenBank/DDBJ whole genome shotgun (WGS) entry which is preliminary data.</text>
</comment>
<reference evidence="2" key="1">
    <citation type="journal article" date="2020" name="Fungal Divers.">
        <title>Resolving the Mortierellaceae phylogeny through synthesis of multi-gene phylogenetics and phylogenomics.</title>
        <authorList>
            <person name="Vandepol N."/>
            <person name="Liber J."/>
            <person name="Desiro A."/>
            <person name="Na H."/>
            <person name="Kennedy M."/>
            <person name="Barry K."/>
            <person name="Grigoriev I.V."/>
            <person name="Miller A.N."/>
            <person name="O'Donnell K."/>
            <person name="Stajich J.E."/>
            <person name="Bonito G."/>
        </authorList>
    </citation>
    <scope>NUCLEOTIDE SEQUENCE</scope>
    <source>
        <strain evidence="2">KOD948</strain>
    </source>
</reference>
<accession>A0A9P6PGD4</accession>
<dbReference type="OrthoDB" id="2383243at2759"/>
<feature type="compositionally biased region" description="Basic and acidic residues" evidence="1">
    <location>
        <begin position="1"/>
        <end position="19"/>
    </location>
</feature>
<feature type="region of interest" description="Disordered" evidence="1">
    <location>
        <begin position="1"/>
        <end position="23"/>
    </location>
</feature>
<evidence type="ECO:0000256" key="1">
    <source>
        <dbReference type="SAM" id="MobiDB-lite"/>
    </source>
</evidence>
<evidence type="ECO:0000313" key="2">
    <source>
        <dbReference type="EMBL" id="KAG0247422.1"/>
    </source>
</evidence>
<sequence>LYVMGRGKDRTEKSVDEKFHKRTSKRASKEVEWQASLNSERNGASYFTALGNVLDASPREYFEHRQMTTESKAAVIQEWEGWMGSFSRSEFQVLRDVSAKVHNINNDARSALANSIVMNHKVDLLEESSEQVLHTAKELTAMVRNAPAPLSISDMTDAQLFPLMNAPSSTIGASSSTLGTSSSWSSSKSSERSGDSLVEGIKRRRLEKGPATFRSLVDIAHAMHFGIYEALPESTAVQDSLPPKRQTLCRLSLSYLKKASNTTKYTNPEYSLPLKDTFVSLSGVWNMFCQDANAAFKDDYQRGLDACAVKEIDAPDAGFAAIVAPLLEMAECAAKTDSGVKAQLIISKIYELQGAPDSEPYCRSLDALKTILKHAERPLSGRTKDASEGDAVSLWSAIFREQLPATACLALNLGEQGLAAARQSNLDLFGIFGINAGTRKCDSIMTVEHLEVANFELKKALCTDVKDDIQLRRTIKAMKSISLLLRNYGLDCPPVCVMRGMEATVFSMKILDDIWVAGPACDKILLPQMESEVLDFLKNDMHRLFSLLTLYDQYSKEVLVKKAEYERRLRRSNKAVSPPYEEKESMDLEWDLLVLNSPAKRKSIVDQLKDDDEEDFVPNSPSNRKSAELVRIDIEGSITSKLLSRPGKPKTFAERLKDVADEEEEDGFADP</sequence>
<dbReference type="EMBL" id="JAAAJA010001406">
    <property type="protein sequence ID" value="KAG0247422.1"/>
    <property type="molecule type" value="Genomic_DNA"/>
</dbReference>
<feature type="region of interest" description="Disordered" evidence="1">
    <location>
        <begin position="644"/>
        <end position="671"/>
    </location>
</feature>
<evidence type="ECO:0000313" key="3">
    <source>
        <dbReference type="Proteomes" id="UP000726737"/>
    </source>
</evidence>
<feature type="compositionally biased region" description="Low complexity" evidence="1">
    <location>
        <begin position="172"/>
        <end position="188"/>
    </location>
</feature>